<gene>
    <name evidence="2" type="ORF">HK097_005729</name>
</gene>
<comment type="caution">
    <text evidence="2">The sequence shown here is derived from an EMBL/GenBank/DDBJ whole genome shotgun (WGS) entry which is preliminary data.</text>
</comment>
<feature type="region of interest" description="Disordered" evidence="1">
    <location>
        <begin position="1"/>
        <end position="87"/>
    </location>
</feature>
<evidence type="ECO:0000313" key="2">
    <source>
        <dbReference type="EMBL" id="KAJ3029699.1"/>
    </source>
</evidence>
<protein>
    <submittedName>
        <fullName evidence="2">Uncharacterized protein</fullName>
    </submittedName>
</protein>
<dbReference type="EMBL" id="JADGJD010002688">
    <property type="protein sequence ID" value="KAJ3029699.1"/>
    <property type="molecule type" value="Genomic_DNA"/>
</dbReference>
<dbReference type="AlphaFoldDB" id="A0AAD5WY92"/>
<dbReference type="Proteomes" id="UP001212841">
    <property type="component" value="Unassembled WGS sequence"/>
</dbReference>
<sequence length="87" mass="9091">QPQQTHPHATPPPPRMPGQPGGMVYPPPPPPPHQMHAHPHSAPPLQHPHAPVPGHPYVYVGGPVQHGPPQGIPVGVGSGGYPPRVYA</sequence>
<feature type="non-terminal residue" evidence="2">
    <location>
        <position position="1"/>
    </location>
</feature>
<name>A0AAD5WY92_9FUNG</name>
<evidence type="ECO:0000313" key="3">
    <source>
        <dbReference type="Proteomes" id="UP001212841"/>
    </source>
</evidence>
<feature type="compositionally biased region" description="Pro residues" evidence="1">
    <location>
        <begin position="41"/>
        <end position="54"/>
    </location>
</feature>
<evidence type="ECO:0000256" key="1">
    <source>
        <dbReference type="SAM" id="MobiDB-lite"/>
    </source>
</evidence>
<reference evidence="2" key="1">
    <citation type="submission" date="2020-05" db="EMBL/GenBank/DDBJ databases">
        <title>Phylogenomic resolution of chytrid fungi.</title>
        <authorList>
            <person name="Stajich J.E."/>
            <person name="Amses K."/>
            <person name="Simmons R."/>
            <person name="Seto K."/>
            <person name="Myers J."/>
            <person name="Bonds A."/>
            <person name="Quandt C.A."/>
            <person name="Barry K."/>
            <person name="Liu P."/>
            <person name="Grigoriev I."/>
            <person name="Longcore J.E."/>
            <person name="James T.Y."/>
        </authorList>
    </citation>
    <scope>NUCLEOTIDE SEQUENCE</scope>
    <source>
        <strain evidence="2">JEL0318</strain>
    </source>
</reference>
<keyword evidence="3" id="KW-1185">Reference proteome</keyword>
<accession>A0AAD5WY92</accession>
<organism evidence="2 3">
    <name type="scientific">Rhizophlyctis rosea</name>
    <dbReference type="NCBI Taxonomy" id="64517"/>
    <lineage>
        <taxon>Eukaryota</taxon>
        <taxon>Fungi</taxon>
        <taxon>Fungi incertae sedis</taxon>
        <taxon>Chytridiomycota</taxon>
        <taxon>Chytridiomycota incertae sedis</taxon>
        <taxon>Chytridiomycetes</taxon>
        <taxon>Rhizophlyctidales</taxon>
        <taxon>Rhizophlyctidaceae</taxon>
        <taxon>Rhizophlyctis</taxon>
    </lineage>
</organism>
<proteinExistence type="predicted"/>
<feature type="compositionally biased region" description="Low complexity" evidence="1">
    <location>
        <begin position="56"/>
        <end position="73"/>
    </location>
</feature>